<protein>
    <submittedName>
        <fullName evidence="2">Uncharacterized protein</fullName>
    </submittedName>
</protein>
<accession>A0A3N2R5N0</accession>
<organism evidence="2 3">
    <name type="scientific">Histidinibacterium lentulum</name>
    <dbReference type="NCBI Taxonomy" id="2480588"/>
    <lineage>
        <taxon>Bacteria</taxon>
        <taxon>Pseudomonadati</taxon>
        <taxon>Pseudomonadota</taxon>
        <taxon>Alphaproteobacteria</taxon>
        <taxon>Rhodobacterales</taxon>
        <taxon>Paracoccaceae</taxon>
        <taxon>Histidinibacterium</taxon>
    </lineage>
</organism>
<gene>
    <name evidence="2" type="ORF">EAT49_10130</name>
</gene>
<feature type="compositionally biased region" description="Pro residues" evidence="1">
    <location>
        <begin position="80"/>
        <end position="89"/>
    </location>
</feature>
<evidence type="ECO:0000256" key="1">
    <source>
        <dbReference type="SAM" id="MobiDB-lite"/>
    </source>
</evidence>
<feature type="region of interest" description="Disordered" evidence="1">
    <location>
        <begin position="52"/>
        <end position="96"/>
    </location>
</feature>
<reference evidence="2 3" key="1">
    <citation type="submission" date="2018-10" db="EMBL/GenBank/DDBJ databases">
        <title>Histidinibacterium lentulum gen. nov., sp. nov., a marine bacterium from the culture broth of Picochlorum sp. 122.</title>
        <authorList>
            <person name="Wang G."/>
        </authorList>
    </citation>
    <scope>NUCLEOTIDE SEQUENCE [LARGE SCALE GENOMIC DNA]</scope>
    <source>
        <strain evidence="2 3">B17</strain>
    </source>
</reference>
<dbReference type="RefSeq" id="WP_123642193.1">
    <property type="nucleotide sequence ID" value="NZ_ML119084.1"/>
</dbReference>
<comment type="caution">
    <text evidence="2">The sequence shown here is derived from an EMBL/GenBank/DDBJ whole genome shotgun (WGS) entry which is preliminary data.</text>
</comment>
<dbReference type="Proteomes" id="UP000268016">
    <property type="component" value="Unassembled WGS sequence"/>
</dbReference>
<name>A0A3N2R5N0_9RHOB</name>
<sequence>MVSGLFSSKLPRGSGLALLTVVLIVLVHPAAAALVLGLALAVRFLLRGPALDLQPPTADRPTWSEAGAHDPMASNRWQDPPQPSRPMGPPDRHGGA</sequence>
<evidence type="ECO:0000313" key="2">
    <source>
        <dbReference type="EMBL" id="ROU02671.1"/>
    </source>
</evidence>
<dbReference type="AlphaFoldDB" id="A0A3N2R5N0"/>
<proteinExistence type="predicted"/>
<dbReference type="EMBL" id="RDRB01000004">
    <property type="protein sequence ID" value="ROU02671.1"/>
    <property type="molecule type" value="Genomic_DNA"/>
</dbReference>
<evidence type="ECO:0000313" key="3">
    <source>
        <dbReference type="Proteomes" id="UP000268016"/>
    </source>
</evidence>
<keyword evidence="3" id="KW-1185">Reference proteome</keyword>